<evidence type="ECO:0000313" key="2">
    <source>
        <dbReference type="Proteomes" id="UP000094426"/>
    </source>
</evidence>
<proteinExistence type="predicted"/>
<organism evidence="1 2">
    <name type="scientific">Leifsonia xyli subsp. xyli</name>
    <dbReference type="NCBI Taxonomy" id="59736"/>
    <lineage>
        <taxon>Bacteria</taxon>
        <taxon>Bacillati</taxon>
        <taxon>Actinomycetota</taxon>
        <taxon>Actinomycetes</taxon>
        <taxon>Micrococcales</taxon>
        <taxon>Microbacteriaceae</taxon>
        <taxon>Leifsonia</taxon>
    </lineage>
</organism>
<sequence length="111" mass="11622">MQTLISVPSANAPQEYRFQVALPAGIKAAGFRDGGIAFVDDNASAVGALRPPWAFDARGAAVKTFFRADGQVAVLSLRVTPDMVFPVVAGIDEAVQEDVNHSQPIDPGTGL</sequence>
<accession>A0A1E2SI36</accession>
<dbReference type="AlphaFoldDB" id="A0A1E2SI36"/>
<gene>
    <name evidence="1" type="ORF">ATY41_05745</name>
</gene>
<reference evidence="1 2" key="1">
    <citation type="submission" date="2015-11" db="EMBL/GenBank/DDBJ databases">
        <authorList>
            <person name="Zhang Y."/>
            <person name="Guo Z."/>
        </authorList>
    </citation>
    <scope>NUCLEOTIDE SEQUENCE [LARGE SCALE GENOMIC DNA]</scope>
    <source>
        <strain evidence="2">gdw1</strain>
    </source>
</reference>
<evidence type="ECO:0000313" key="1">
    <source>
        <dbReference type="EMBL" id="ODA89413.1"/>
    </source>
</evidence>
<comment type="caution">
    <text evidence="1">The sequence shown here is derived from an EMBL/GenBank/DDBJ whole genome shotgun (WGS) entry which is preliminary data.</text>
</comment>
<name>A0A1E2SI36_LEIXY</name>
<dbReference type="EMBL" id="LNZG01000047">
    <property type="protein sequence ID" value="ODA89413.1"/>
    <property type="molecule type" value="Genomic_DNA"/>
</dbReference>
<dbReference type="Proteomes" id="UP000094426">
    <property type="component" value="Unassembled WGS sequence"/>
</dbReference>
<protein>
    <submittedName>
        <fullName evidence="1">Uncharacterized protein</fullName>
    </submittedName>
</protein>